<reference evidence="2" key="1">
    <citation type="submission" date="2020-12" db="EMBL/GenBank/DDBJ databases">
        <authorList>
            <person name="Iha C."/>
        </authorList>
    </citation>
    <scope>NUCLEOTIDE SEQUENCE</scope>
</reference>
<gene>
    <name evidence="2" type="ORF">OSTQU699_LOCUS4248</name>
</gene>
<accession>A0A8S1IUS3</accession>
<comment type="caution">
    <text evidence="2">The sequence shown here is derived from an EMBL/GenBank/DDBJ whole genome shotgun (WGS) entry which is preliminary data.</text>
</comment>
<evidence type="ECO:0000313" key="2">
    <source>
        <dbReference type="EMBL" id="CAD7698889.1"/>
    </source>
</evidence>
<dbReference type="AlphaFoldDB" id="A0A8S1IUS3"/>
<feature type="compositionally biased region" description="Polar residues" evidence="1">
    <location>
        <begin position="1"/>
        <end position="10"/>
    </location>
</feature>
<name>A0A8S1IUS3_9CHLO</name>
<dbReference type="InterPro" id="IPR054220">
    <property type="entry name" value="DUF6940"/>
</dbReference>
<sequence>MDNDDQQQPQLGERKGDSLSEVPDVNSKHISVHKTRAMDGTEHFMILDRRQRPLSWRDTIGMWKNCPEFAVMFSQTLAASHHEAFFWETIPFTRSTLHKDFEMVLVYASRLVRTQANPSPFRDNLVTHGQGSVAVFQNLGRDALLVCPCPISGENSHYGHLASFVRGAPEQQQVEFWSTLAVAIESRLEEVEEAPVWVSTAGLGVPWLHARLDSRPKYYKHGRFKTARERRN</sequence>
<organism evidence="2 3">
    <name type="scientific">Ostreobium quekettii</name>
    <dbReference type="NCBI Taxonomy" id="121088"/>
    <lineage>
        <taxon>Eukaryota</taxon>
        <taxon>Viridiplantae</taxon>
        <taxon>Chlorophyta</taxon>
        <taxon>core chlorophytes</taxon>
        <taxon>Ulvophyceae</taxon>
        <taxon>TCBD clade</taxon>
        <taxon>Bryopsidales</taxon>
        <taxon>Ostreobineae</taxon>
        <taxon>Ostreobiaceae</taxon>
        <taxon>Ostreobium</taxon>
    </lineage>
</organism>
<protein>
    <submittedName>
        <fullName evidence="2">Uncharacterized protein</fullName>
    </submittedName>
</protein>
<dbReference type="EMBL" id="CAJHUC010000906">
    <property type="protein sequence ID" value="CAD7698889.1"/>
    <property type="molecule type" value="Genomic_DNA"/>
</dbReference>
<keyword evidence="3" id="KW-1185">Reference proteome</keyword>
<dbReference type="Pfam" id="PF22086">
    <property type="entry name" value="DUF6940"/>
    <property type="match status" value="1"/>
</dbReference>
<evidence type="ECO:0000313" key="3">
    <source>
        <dbReference type="Proteomes" id="UP000708148"/>
    </source>
</evidence>
<dbReference type="Proteomes" id="UP000708148">
    <property type="component" value="Unassembled WGS sequence"/>
</dbReference>
<evidence type="ECO:0000256" key="1">
    <source>
        <dbReference type="SAM" id="MobiDB-lite"/>
    </source>
</evidence>
<dbReference type="OrthoDB" id="411235at2759"/>
<proteinExistence type="predicted"/>
<feature type="region of interest" description="Disordered" evidence="1">
    <location>
        <begin position="1"/>
        <end position="26"/>
    </location>
</feature>